<keyword evidence="6 7" id="KW-0804">Transcription</keyword>
<organism evidence="10 11">
    <name type="scientific">Flavonifractor plautii 1_3_50AFAA</name>
    <dbReference type="NCBI Taxonomy" id="742738"/>
    <lineage>
        <taxon>Bacteria</taxon>
        <taxon>Bacillati</taxon>
        <taxon>Bacillota</taxon>
        <taxon>Clostridia</taxon>
        <taxon>Eubacteriales</taxon>
        <taxon>Oscillospiraceae</taxon>
        <taxon>Flavonifractor</taxon>
    </lineage>
</organism>
<protein>
    <recommendedName>
        <fullName evidence="7">Arginine repressor</fullName>
    </recommendedName>
</protein>
<evidence type="ECO:0000256" key="1">
    <source>
        <dbReference type="ARBA" id="ARBA00004496"/>
    </source>
</evidence>
<dbReference type="GeneID" id="63973370"/>
<accession>A0A096BAC9</accession>
<comment type="function">
    <text evidence="7">Regulates arginine biosynthesis genes.</text>
</comment>
<dbReference type="Gene3D" id="3.30.1360.40">
    <property type="match status" value="1"/>
</dbReference>
<evidence type="ECO:0000256" key="2">
    <source>
        <dbReference type="ARBA" id="ARBA00008316"/>
    </source>
</evidence>
<feature type="domain" description="Arginine repressor DNA-binding" evidence="8">
    <location>
        <begin position="2"/>
        <end position="66"/>
    </location>
</feature>
<dbReference type="PANTHER" id="PTHR34471">
    <property type="entry name" value="ARGININE REPRESSOR"/>
    <property type="match status" value="1"/>
</dbReference>
<dbReference type="InterPro" id="IPR036390">
    <property type="entry name" value="WH_DNA-bd_sf"/>
</dbReference>
<dbReference type="GO" id="GO:0003700">
    <property type="term" value="F:DNA-binding transcription factor activity"/>
    <property type="evidence" value="ECO:0007669"/>
    <property type="project" value="UniProtKB-UniRule"/>
</dbReference>
<evidence type="ECO:0000256" key="4">
    <source>
        <dbReference type="ARBA" id="ARBA00023015"/>
    </source>
</evidence>
<keyword evidence="7" id="KW-0055">Arginine biosynthesis</keyword>
<dbReference type="Gene3D" id="1.10.10.10">
    <property type="entry name" value="Winged helix-like DNA-binding domain superfamily/Winged helix DNA-binding domain"/>
    <property type="match status" value="1"/>
</dbReference>
<dbReference type="PRINTS" id="PR01467">
    <property type="entry name" value="ARGREPRESSOR"/>
</dbReference>
<evidence type="ECO:0000259" key="9">
    <source>
        <dbReference type="Pfam" id="PF02863"/>
    </source>
</evidence>
<evidence type="ECO:0000259" key="8">
    <source>
        <dbReference type="Pfam" id="PF01316"/>
    </source>
</evidence>
<evidence type="ECO:0000256" key="7">
    <source>
        <dbReference type="HAMAP-Rule" id="MF_00173"/>
    </source>
</evidence>
<feature type="domain" description="Arginine repressor C-terminal" evidence="9">
    <location>
        <begin position="80"/>
        <end position="146"/>
    </location>
</feature>
<sequence>MKGKRQQEILRIIEEQDIDTQDQLLAELRARGLQSTQATISRDIKELHLIKELTGYGTYRYAVSERKASLNVASRLRTIFKEGVISFDLAQNIIVLKTMPGVASAACAAIDGMEITGLVGSLAGDDTAMLVMRTNEDAQEFCNEIHTMLK</sequence>
<dbReference type="InterPro" id="IPR020899">
    <property type="entry name" value="Arg_repress_C"/>
</dbReference>
<keyword evidence="7" id="KW-0678">Repressor</keyword>
<proteinExistence type="inferred from homology"/>
<keyword evidence="7" id="KW-0028">Amino-acid biosynthesis</keyword>
<keyword evidence="5 7" id="KW-0238">DNA-binding</keyword>
<dbReference type="AlphaFoldDB" id="A0A096BAC9"/>
<dbReference type="PATRIC" id="fig|742738.3.peg.1503"/>
<keyword evidence="3 7" id="KW-0963">Cytoplasm</keyword>
<dbReference type="GO" id="GO:0034618">
    <property type="term" value="F:arginine binding"/>
    <property type="evidence" value="ECO:0007669"/>
    <property type="project" value="InterPro"/>
</dbReference>
<dbReference type="EMBL" id="ADLO01000052">
    <property type="protein sequence ID" value="KGF55991.1"/>
    <property type="molecule type" value="Genomic_DNA"/>
</dbReference>
<dbReference type="GO" id="GO:0003677">
    <property type="term" value="F:DNA binding"/>
    <property type="evidence" value="ECO:0007669"/>
    <property type="project" value="UniProtKB-KW"/>
</dbReference>
<dbReference type="HOGENOM" id="CLU_097103_3_0_9"/>
<dbReference type="HAMAP" id="MF_00173">
    <property type="entry name" value="Arg_repressor"/>
    <property type="match status" value="1"/>
</dbReference>
<dbReference type="GO" id="GO:0051259">
    <property type="term" value="P:protein complex oligomerization"/>
    <property type="evidence" value="ECO:0007669"/>
    <property type="project" value="InterPro"/>
</dbReference>
<dbReference type="InterPro" id="IPR036251">
    <property type="entry name" value="Arg_repress_C_sf"/>
</dbReference>
<keyword evidence="4 7" id="KW-0805">Transcription regulation</keyword>
<comment type="pathway">
    <text evidence="7">Amino-acid biosynthesis; L-arginine biosynthesis [regulation].</text>
</comment>
<evidence type="ECO:0000256" key="6">
    <source>
        <dbReference type="ARBA" id="ARBA00023163"/>
    </source>
</evidence>
<dbReference type="Proteomes" id="UP000029585">
    <property type="component" value="Unassembled WGS sequence"/>
</dbReference>
<comment type="subcellular location">
    <subcellularLocation>
        <location evidence="1 7">Cytoplasm</location>
    </subcellularLocation>
</comment>
<dbReference type="GO" id="GO:1900079">
    <property type="term" value="P:regulation of arginine biosynthetic process"/>
    <property type="evidence" value="ECO:0007669"/>
    <property type="project" value="UniProtKB-UniRule"/>
</dbReference>
<dbReference type="RefSeq" id="WP_007489387.1">
    <property type="nucleotide sequence ID" value="NZ_KN174162.1"/>
</dbReference>
<dbReference type="InterPro" id="IPR036388">
    <property type="entry name" value="WH-like_DNA-bd_sf"/>
</dbReference>
<dbReference type="GO" id="GO:0006526">
    <property type="term" value="P:L-arginine biosynthetic process"/>
    <property type="evidence" value="ECO:0007669"/>
    <property type="project" value="UniProtKB-UniPathway"/>
</dbReference>
<keyword evidence="11" id="KW-1185">Reference proteome</keyword>
<reference evidence="10 11" key="1">
    <citation type="submission" date="2011-08" db="EMBL/GenBank/DDBJ databases">
        <title>The Genome Sequence of Clostridium orbiscindens 1_3_50AFAA.</title>
        <authorList>
            <consortium name="The Broad Institute Genome Sequencing Platform"/>
            <person name="Earl A."/>
            <person name="Ward D."/>
            <person name="Feldgarden M."/>
            <person name="Gevers D."/>
            <person name="Daigneault M."/>
            <person name="Strauss J."/>
            <person name="Allen-Vercoe E."/>
            <person name="Young S.K."/>
            <person name="Zeng Q."/>
            <person name="Gargeya S."/>
            <person name="Fitzgerald M."/>
            <person name="Haas B."/>
            <person name="Abouelleil A."/>
            <person name="Alvarado L."/>
            <person name="Arachchi H.M."/>
            <person name="Berlin A."/>
            <person name="Brown A."/>
            <person name="Chapman S.B."/>
            <person name="Chen Z."/>
            <person name="Dunbar C."/>
            <person name="Freedman E."/>
            <person name="Gearin G."/>
            <person name="Gellesch M."/>
            <person name="Goldberg J."/>
            <person name="Griggs A."/>
            <person name="Gujja S."/>
            <person name="Heiman D."/>
            <person name="Howarth C."/>
            <person name="Larson L."/>
            <person name="Lui A."/>
            <person name="MacDonald P.J.P."/>
            <person name="Montmayeur A."/>
            <person name="Murphy C."/>
            <person name="Neiman D."/>
            <person name="Pearson M."/>
            <person name="Priest M."/>
            <person name="Roberts A."/>
            <person name="Saif S."/>
            <person name="Shea T."/>
            <person name="Shenoy N."/>
            <person name="Sisk P."/>
            <person name="Stolte C."/>
            <person name="Sykes S."/>
            <person name="Wortman J."/>
            <person name="Nusbaum C."/>
            <person name="Birren B."/>
        </authorList>
    </citation>
    <scope>NUCLEOTIDE SEQUENCE [LARGE SCALE GENOMIC DNA]</scope>
    <source>
        <strain evidence="10 11">1_3_50AFAA</strain>
    </source>
</reference>
<dbReference type="eggNOG" id="COG1438">
    <property type="taxonomic scope" value="Bacteria"/>
</dbReference>
<dbReference type="SUPFAM" id="SSF46785">
    <property type="entry name" value="Winged helix' DNA-binding domain"/>
    <property type="match status" value="1"/>
</dbReference>
<dbReference type="Pfam" id="PF01316">
    <property type="entry name" value="Arg_repressor"/>
    <property type="match status" value="1"/>
</dbReference>
<dbReference type="PANTHER" id="PTHR34471:SF1">
    <property type="entry name" value="ARGININE REPRESSOR"/>
    <property type="match status" value="1"/>
</dbReference>
<comment type="caution">
    <text evidence="10">The sequence shown here is derived from an EMBL/GenBank/DDBJ whole genome shotgun (WGS) entry which is preliminary data.</text>
</comment>
<gene>
    <name evidence="7" type="primary">argR</name>
    <name evidence="10" type="ORF">HMPREF9460_01458</name>
</gene>
<comment type="similarity">
    <text evidence="2 7">Belongs to the ArgR family.</text>
</comment>
<evidence type="ECO:0000256" key="5">
    <source>
        <dbReference type="ARBA" id="ARBA00023125"/>
    </source>
</evidence>
<dbReference type="Pfam" id="PF02863">
    <property type="entry name" value="Arg_repressor_C"/>
    <property type="match status" value="1"/>
</dbReference>
<evidence type="ECO:0000313" key="10">
    <source>
        <dbReference type="EMBL" id="KGF55991.1"/>
    </source>
</evidence>
<dbReference type="UniPathway" id="UPA00068"/>
<dbReference type="SUPFAM" id="SSF55252">
    <property type="entry name" value="C-terminal domain of arginine repressor"/>
    <property type="match status" value="1"/>
</dbReference>
<evidence type="ECO:0000313" key="11">
    <source>
        <dbReference type="Proteomes" id="UP000029585"/>
    </source>
</evidence>
<dbReference type="GO" id="GO:0005737">
    <property type="term" value="C:cytoplasm"/>
    <property type="evidence" value="ECO:0007669"/>
    <property type="project" value="UniProtKB-SubCell"/>
</dbReference>
<name>A0A096BAC9_FLAPL</name>
<dbReference type="InterPro" id="IPR001669">
    <property type="entry name" value="Arg_repress"/>
</dbReference>
<dbReference type="InterPro" id="IPR020900">
    <property type="entry name" value="Arg_repress_DNA-bd"/>
</dbReference>
<evidence type="ECO:0000256" key="3">
    <source>
        <dbReference type="ARBA" id="ARBA00022490"/>
    </source>
</evidence>